<comment type="caution">
    <text evidence="2">The sequence shown here is derived from an EMBL/GenBank/DDBJ whole genome shotgun (WGS) entry which is preliminary data.</text>
</comment>
<dbReference type="InterPro" id="IPR001387">
    <property type="entry name" value="Cro/C1-type_HTH"/>
</dbReference>
<proteinExistence type="predicted"/>
<organism evidence="2 3">
    <name type="scientific">Jeotgalibacillus terrae</name>
    <dbReference type="NCBI Taxonomy" id="587735"/>
    <lineage>
        <taxon>Bacteria</taxon>
        <taxon>Bacillati</taxon>
        <taxon>Bacillota</taxon>
        <taxon>Bacilli</taxon>
        <taxon>Bacillales</taxon>
        <taxon>Caryophanaceae</taxon>
        <taxon>Jeotgalibacillus</taxon>
    </lineage>
</organism>
<dbReference type="Proteomes" id="UP001597561">
    <property type="component" value="Unassembled WGS sequence"/>
</dbReference>
<dbReference type="Gene3D" id="1.10.260.40">
    <property type="entry name" value="lambda repressor-like DNA-binding domains"/>
    <property type="match status" value="1"/>
</dbReference>
<evidence type="ECO:0000313" key="3">
    <source>
        <dbReference type="Proteomes" id="UP001597561"/>
    </source>
</evidence>
<evidence type="ECO:0000313" key="2">
    <source>
        <dbReference type="EMBL" id="MFD2912439.1"/>
    </source>
</evidence>
<dbReference type="EMBL" id="JBHUPG010000020">
    <property type="protein sequence ID" value="MFD2912439.1"/>
    <property type="molecule type" value="Genomic_DNA"/>
</dbReference>
<dbReference type="CDD" id="cd00093">
    <property type="entry name" value="HTH_XRE"/>
    <property type="match status" value="1"/>
</dbReference>
<name>A0ABW5ZHG4_9BACL</name>
<protein>
    <submittedName>
        <fullName evidence="2">Helix-turn-helix domain-containing protein</fullName>
    </submittedName>
</protein>
<dbReference type="PROSITE" id="PS50943">
    <property type="entry name" value="HTH_CROC1"/>
    <property type="match status" value="1"/>
</dbReference>
<evidence type="ECO:0000259" key="1">
    <source>
        <dbReference type="PROSITE" id="PS50943"/>
    </source>
</evidence>
<feature type="domain" description="HTH cro/C1-type" evidence="1">
    <location>
        <begin position="1"/>
        <end position="46"/>
    </location>
</feature>
<reference evidence="3" key="1">
    <citation type="journal article" date="2019" name="Int. J. Syst. Evol. Microbiol.">
        <title>The Global Catalogue of Microorganisms (GCM) 10K type strain sequencing project: providing services to taxonomists for standard genome sequencing and annotation.</title>
        <authorList>
            <consortium name="The Broad Institute Genomics Platform"/>
            <consortium name="The Broad Institute Genome Sequencing Center for Infectious Disease"/>
            <person name="Wu L."/>
            <person name="Ma J."/>
        </authorList>
    </citation>
    <scope>NUCLEOTIDE SEQUENCE [LARGE SCALE GENOMIC DNA]</scope>
    <source>
        <strain evidence="3">KCTC 13528</strain>
    </source>
</reference>
<sequence length="69" mass="7778">MTITELAEKVGVTKQSISQYELGQSTPKAETLMYLVNTLDFPKVYFYGKDEDEATGNTFFRASSRTSQN</sequence>
<dbReference type="InterPro" id="IPR010982">
    <property type="entry name" value="Lambda_DNA-bd_dom_sf"/>
</dbReference>
<dbReference type="SUPFAM" id="SSF47413">
    <property type="entry name" value="lambda repressor-like DNA-binding domains"/>
    <property type="match status" value="1"/>
</dbReference>
<dbReference type="Pfam" id="PF01381">
    <property type="entry name" value="HTH_3"/>
    <property type="match status" value="1"/>
</dbReference>
<dbReference type="RefSeq" id="WP_204730784.1">
    <property type="nucleotide sequence ID" value="NZ_JAFBDK010000024.1"/>
</dbReference>
<keyword evidence="3" id="KW-1185">Reference proteome</keyword>
<gene>
    <name evidence="2" type="ORF">ACFS5P_11190</name>
</gene>
<accession>A0ABW5ZHG4</accession>